<feature type="domain" description="HTH araC/xylS-type" evidence="7">
    <location>
        <begin position="413"/>
        <end position="510"/>
    </location>
</feature>
<dbReference type="Proteomes" id="UP000543642">
    <property type="component" value="Unassembled WGS sequence"/>
</dbReference>
<feature type="domain" description="Response regulatory" evidence="8">
    <location>
        <begin position="2"/>
        <end position="119"/>
    </location>
</feature>
<dbReference type="PANTHER" id="PTHR43280">
    <property type="entry name" value="ARAC-FAMILY TRANSCRIPTIONAL REGULATOR"/>
    <property type="match status" value="1"/>
</dbReference>
<accession>A0A7W8HCY9</accession>
<feature type="modified residue" description="4-aspartylphosphate" evidence="6">
    <location>
        <position position="54"/>
    </location>
</feature>
<dbReference type="Pfam" id="PF00072">
    <property type="entry name" value="Response_reg"/>
    <property type="match status" value="1"/>
</dbReference>
<dbReference type="PROSITE" id="PS01124">
    <property type="entry name" value="HTH_ARAC_FAMILY_2"/>
    <property type="match status" value="1"/>
</dbReference>
<evidence type="ECO:0000256" key="2">
    <source>
        <dbReference type="ARBA" id="ARBA00023015"/>
    </source>
</evidence>
<evidence type="ECO:0000259" key="8">
    <source>
        <dbReference type="PROSITE" id="PS50110"/>
    </source>
</evidence>
<name>A0A7W8HCY9_9FIRM</name>
<dbReference type="CDD" id="cd17536">
    <property type="entry name" value="REC_YesN-like"/>
    <property type="match status" value="1"/>
</dbReference>
<dbReference type="PANTHER" id="PTHR43280:SF10">
    <property type="entry name" value="REGULATORY PROTEIN POCR"/>
    <property type="match status" value="1"/>
</dbReference>
<dbReference type="InterPro" id="IPR011006">
    <property type="entry name" value="CheY-like_superfamily"/>
</dbReference>
<protein>
    <recommendedName>
        <fullName evidence="1">Stage 0 sporulation protein A homolog</fullName>
    </recommendedName>
</protein>
<dbReference type="SUPFAM" id="SSF46689">
    <property type="entry name" value="Homeodomain-like"/>
    <property type="match status" value="2"/>
</dbReference>
<gene>
    <name evidence="9" type="ORF">HNP82_003198</name>
</gene>
<sequence length="510" mass="60246">MNILIVDDLISVVNGIIKGVDWDSLGILGIYKAHNVYEARVLINNLKIDILLTDIEMPGESGLDLVEWIREKELDMECIFMSSHADFEYAQRALHFGGFRYVLLPCPYSEIQEVIRDAMEKLKKDRSRRKLSEYGKIISEDVWIEKMLLEECLDAQKNVRAVEKLVELKRFSRDTQGYLCYLKIRNEEDVEEKWDLQLMEFTLNNVISELMAPLQQRLLLFQKNIREYWFFCDGIDSNYTAPVELFGRQIQMVIETLRGICRLDTRIIYRYCDDLIKIAALSREILEDVPNNEADLLLCPDVTENRWLQYYNTEWAGKLKENVALFLEKKNGDDRRKFLRICMQLHTDLIQLLYKYLNQYNDSIFSVFETNGMFERYINAYKNVDDLLWMAEMIQNYIMRRSIPPGTSEDPVQEVTRYVHEHISQDIKRSDLANHVHLNIDYLSRIFKREKGVTLNDYIILEKMNVARNLLSTTRLPVSLIAVKVGYSNFSYFSKLYKKIYGHSPVQERR</sequence>
<keyword evidence="4" id="KW-0804">Transcription</keyword>
<dbReference type="Gene3D" id="1.10.10.60">
    <property type="entry name" value="Homeodomain-like"/>
    <property type="match status" value="2"/>
</dbReference>
<reference evidence="9 10" key="1">
    <citation type="submission" date="2020-08" db="EMBL/GenBank/DDBJ databases">
        <title>Genomic Encyclopedia of Type Strains, Phase IV (KMG-IV): sequencing the most valuable type-strain genomes for metagenomic binning, comparative biology and taxonomic classification.</title>
        <authorList>
            <person name="Goeker M."/>
        </authorList>
    </citation>
    <scope>NUCLEOTIDE SEQUENCE [LARGE SCALE GENOMIC DNA]</scope>
    <source>
        <strain evidence="9 10">DSM 106146</strain>
    </source>
</reference>
<dbReference type="EMBL" id="JACHFW010000018">
    <property type="protein sequence ID" value="MBB5266044.1"/>
    <property type="molecule type" value="Genomic_DNA"/>
</dbReference>
<dbReference type="GO" id="GO:0000160">
    <property type="term" value="P:phosphorelay signal transduction system"/>
    <property type="evidence" value="ECO:0007669"/>
    <property type="project" value="InterPro"/>
</dbReference>
<dbReference type="Pfam" id="PF12833">
    <property type="entry name" value="HTH_18"/>
    <property type="match status" value="1"/>
</dbReference>
<dbReference type="Gene3D" id="3.40.50.2300">
    <property type="match status" value="1"/>
</dbReference>
<dbReference type="InterPro" id="IPR018060">
    <property type="entry name" value="HTH_AraC"/>
</dbReference>
<evidence type="ECO:0000256" key="4">
    <source>
        <dbReference type="ARBA" id="ARBA00023163"/>
    </source>
</evidence>
<keyword evidence="6" id="KW-0597">Phosphoprotein</keyword>
<evidence type="ECO:0000256" key="3">
    <source>
        <dbReference type="ARBA" id="ARBA00023125"/>
    </source>
</evidence>
<evidence type="ECO:0000256" key="6">
    <source>
        <dbReference type="PROSITE-ProRule" id="PRU00169"/>
    </source>
</evidence>
<dbReference type="InterPro" id="IPR001789">
    <property type="entry name" value="Sig_transdc_resp-reg_receiver"/>
</dbReference>
<dbReference type="AlphaFoldDB" id="A0A7W8HCY9"/>
<dbReference type="SUPFAM" id="SSF52172">
    <property type="entry name" value="CheY-like"/>
    <property type="match status" value="1"/>
</dbReference>
<organism evidence="9 10">
    <name type="scientific">Catenibacillus scindens</name>
    <dbReference type="NCBI Taxonomy" id="673271"/>
    <lineage>
        <taxon>Bacteria</taxon>
        <taxon>Bacillati</taxon>
        <taxon>Bacillota</taxon>
        <taxon>Clostridia</taxon>
        <taxon>Lachnospirales</taxon>
        <taxon>Lachnospiraceae</taxon>
        <taxon>Catenibacillus</taxon>
    </lineage>
</organism>
<keyword evidence="10" id="KW-1185">Reference proteome</keyword>
<proteinExistence type="predicted"/>
<comment type="function">
    <text evidence="5">May play the central regulatory role in sporulation. It may be an element of the effector pathway responsible for the activation of sporulation genes in response to nutritional stress. Spo0A may act in concert with spo0H (a sigma factor) to control the expression of some genes that are critical to the sporulation process.</text>
</comment>
<keyword evidence="3" id="KW-0238">DNA-binding</keyword>
<evidence type="ECO:0000313" key="10">
    <source>
        <dbReference type="Proteomes" id="UP000543642"/>
    </source>
</evidence>
<dbReference type="SMART" id="SM00448">
    <property type="entry name" value="REC"/>
    <property type="match status" value="1"/>
</dbReference>
<dbReference type="PROSITE" id="PS50110">
    <property type="entry name" value="RESPONSE_REGULATORY"/>
    <property type="match status" value="1"/>
</dbReference>
<dbReference type="RefSeq" id="WP_183776280.1">
    <property type="nucleotide sequence ID" value="NZ_JACHFW010000018.1"/>
</dbReference>
<keyword evidence="2" id="KW-0805">Transcription regulation</keyword>
<evidence type="ECO:0000256" key="1">
    <source>
        <dbReference type="ARBA" id="ARBA00018672"/>
    </source>
</evidence>
<evidence type="ECO:0000256" key="5">
    <source>
        <dbReference type="ARBA" id="ARBA00024867"/>
    </source>
</evidence>
<dbReference type="SMART" id="SM00342">
    <property type="entry name" value="HTH_ARAC"/>
    <property type="match status" value="1"/>
</dbReference>
<dbReference type="GO" id="GO:0003700">
    <property type="term" value="F:DNA-binding transcription factor activity"/>
    <property type="evidence" value="ECO:0007669"/>
    <property type="project" value="InterPro"/>
</dbReference>
<dbReference type="GO" id="GO:0043565">
    <property type="term" value="F:sequence-specific DNA binding"/>
    <property type="evidence" value="ECO:0007669"/>
    <property type="project" value="InterPro"/>
</dbReference>
<comment type="caution">
    <text evidence="9">The sequence shown here is derived from an EMBL/GenBank/DDBJ whole genome shotgun (WGS) entry which is preliminary data.</text>
</comment>
<evidence type="ECO:0000313" key="9">
    <source>
        <dbReference type="EMBL" id="MBB5266044.1"/>
    </source>
</evidence>
<dbReference type="InterPro" id="IPR009057">
    <property type="entry name" value="Homeodomain-like_sf"/>
</dbReference>
<evidence type="ECO:0000259" key="7">
    <source>
        <dbReference type="PROSITE" id="PS01124"/>
    </source>
</evidence>